<evidence type="ECO:0000313" key="1">
    <source>
        <dbReference type="EMBL" id="SAL50763.1"/>
    </source>
</evidence>
<dbReference type="EMBL" id="FCNY02000010">
    <property type="protein sequence ID" value="SAL50763.1"/>
    <property type="molecule type" value="Genomic_DNA"/>
</dbReference>
<sequence length="89" mass="9547">MGGNLVYVCPGPEEIGHFAYAQAKLLGVLAARKAKADRLYSSGRCFIAREDGAGTDQRVDPAVGEALRRYRVSTRAGGVLCEVFEANND</sequence>
<gene>
    <name evidence="1" type="ORF">AWB70_04106</name>
</gene>
<evidence type="ECO:0000313" key="2">
    <source>
        <dbReference type="Proteomes" id="UP000054740"/>
    </source>
</evidence>
<protein>
    <submittedName>
        <fullName evidence="1">Uncharacterized protein</fullName>
    </submittedName>
</protein>
<reference evidence="2" key="1">
    <citation type="submission" date="2016-01" db="EMBL/GenBank/DDBJ databases">
        <authorList>
            <person name="Peeters C."/>
        </authorList>
    </citation>
    <scope>NUCLEOTIDE SEQUENCE [LARGE SCALE GENOMIC DNA]</scope>
</reference>
<accession>A0A158I345</accession>
<organism evidence="1 2">
    <name type="scientific">Caballeronia cordobensis</name>
    <name type="common">Burkholderia cordobensis</name>
    <dbReference type="NCBI Taxonomy" id="1353886"/>
    <lineage>
        <taxon>Bacteria</taxon>
        <taxon>Pseudomonadati</taxon>
        <taxon>Pseudomonadota</taxon>
        <taxon>Betaproteobacteria</taxon>
        <taxon>Burkholderiales</taxon>
        <taxon>Burkholderiaceae</taxon>
        <taxon>Caballeronia</taxon>
    </lineage>
</organism>
<dbReference type="AlphaFoldDB" id="A0A158I345"/>
<name>A0A158I345_CABCO</name>
<keyword evidence="2" id="KW-1185">Reference proteome</keyword>
<proteinExistence type="predicted"/>
<dbReference type="Proteomes" id="UP000054740">
    <property type="component" value="Unassembled WGS sequence"/>
</dbReference>